<dbReference type="Pfam" id="PF25539">
    <property type="entry name" value="Bestrophin_2"/>
    <property type="match status" value="1"/>
</dbReference>
<evidence type="ECO:0000256" key="1">
    <source>
        <dbReference type="ARBA" id="ARBA00004651"/>
    </source>
</evidence>
<feature type="transmembrane region" description="Helical" evidence="9">
    <location>
        <begin position="263"/>
        <end position="281"/>
    </location>
</feature>
<evidence type="ECO:0000256" key="4">
    <source>
        <dbReference type="ARBA" id="ARBA00022692"/>
    </source>
</evidence>
<dbReference type="RefSeq" id="WP_074238780.1">
    <property type="nucleotide sequence ID" value="NZ_FSRA01000001.1"/>
</dbReference>
<feature type="transmembrane region" description="Helical" evidence="9">
    <location>
        <begin position="233"/>
        <end position="257"/>
    </location>
</feature>
<dbReference type="InterPro" id="IPR044669">
    <property type="entry name" value="YneE/VCCN1/2-like"/>
</dbReference>
<keyword evidence="4 9" id="KW-0812">Transmembrane</keyword>
<gene>
    <name evidence="10" type="ORF">SAMN04488055_1650</name>
</gene>
<evidence type="ECO:0000256" key="2">
    <source>
        <dbReference type="ARBA" id="ARBA00022448"/>
    </source>
</evidence>
<keyword evidence="6" id="KW-0406">Ion transport</keyword>
<evidence type="ECO:0000313" key="11">
    <source>
        <dbReference type="Proteomes" id="UP000185003"/>
    </source>
</evidence>
<name>A0A1N6EJ50_9BACT</name>
<evidence type="ECO:0000256" key="5">
    <source>
        <dbReference type="ARBA" id="ARBA00022989"/>
    </source>
</evidence>
<evidence type="ECO:0000256" key="6">
    <source>
        <dbReference type="ARBA" id="ARBA00023065"/>
    </source>
</evidence>
<reference evidence="10 11" key="1">
    <citation type="submission" date="2016-11" db="EMBL/GenBank/DDBJ databases">
        <authorList>
            <person name="Jaros S."/>
            <person name="Januszkiewicz K."/>
            <person name="Wedrychowicz H."/>
        </authorList>
    </citation>
    <scope>NUCLEOTIDE SEQUENCE [LARGE SCALE GENOMIC DNA]</scope>
    <source>
        <strain evidence="10 11">DSM 24787</strain>
    </source>
</reference>
<comment type="subcellular location">
    <subcellularLocation>
        <location evidence="1">Cell membrane</location>
        <topology evidence="1">Multi-pass membrane protein</topology>
    </subcellularLocation>
</comment>
<evidence type="ECO:0000256" key="7">
    <source>
        <dbReference type="ARBA" id="ARBA00023136"/>
    </source>
</evidence>
<evidence type="ECO:0000256" key="9">
    <source>
        <dbReference type="SAM" id="Phobius"/>
    </source>
</evidence>
<accession>A0A1N6EJ50</accession>
<dbReference type="GO" id="GO:0005254">
    <property type="term" value="F:chloride channel activity"/>
    <property type="evidence" value="ECO:0007669"/>
    <property type="project" value="InterPro"/>
</dbReference>
<keyword evidence="5 9" id="KW-1133">Transmembrane helix</keyword>
<dbReference type="PANTHER" id="PTHR33281">
    <property type="entry name" value="UPF0187 PROTEIN YNEE"/>
    <property type="match status" value="1"/>
</dbReference>
<comment type="similarity">
    <text evidence="8">Belongs to the anion channel-forming bestrophin (TC 1.A.46) family.</text>
</comment>
<dbReference type="AlphaFoldDB" id="A0A1N6EJ50"/>
<evidence type="ECO:0000313" key="10">
    <source>
        <dbReference type="EMBL" id="SIN83043.1"/>
    </source>
</evidence>
<sequence>MYTNRTLKLQYVLPRSYVQLLIHVTPMVVAYVLYVVFGFKEAIIPLLPIGVIGTAVAFYVGFKNNSSYDRMWEGRRLWGSITNASRVWAAMVLDLAGNNANREIRAMARHMVMRHIGWCNALRLQLRRNKVWTQKYYQSYISSIQYKDNQDYGTVMRETLDKFCGEDERTYATSKVNPATHLLHLQSRDIKYLKEQGVIDNIEHANLTNVITDLYNQQGGCERIKNYPFPRQYAVFSRLFVDIFIMLLPFGLIAEIARHTPNALWLLFPVCIIVNWVFNAMEAVGDLSENPFENALTDIPMSSICRNIEIDLREMMDDKEIPERLTPVNGVLM</sequence>
<keyword evidence="7 9" id="KW-0472">Membrane</keyword>
<proteinExistence type="inferred from homology"/>
<evidence type="ECO:0000256" key="8">
    <source>
        <dbReference type="ARBA" id="ARBA00034708"/>
    </source>
</evidence>
<dbReference type="PANTHER" id="PTHR33281:SF19">
    <property type="entry name" value="VOLTAGE-DEPENDENT ANION CHANNEL-FORMING PROTEIN YNEE"/>
    <property type="match status" value="1"/>
</dbReference>
<protein>
    <submittedName>
        <fullName evidence="10">Putative membrane protein</fullName>
    </submittedName>
</protein>
<keyword evidence="2" id="KW-0813">Transport</keyword>
<keyword evidence="3" id="KW-1003">Cell membrane</keyword>
<dbReference type="Proteomes" id="UP000185003">
    <property type="component" value="Unassembled WGS sequence"/>
</dbReference>
<feature type="transmembrane region" description="Helical" evidence="9">
    <location>
        <begin position="20"/>
        <end position="37"/>
    </location>
</feature>
<keyword evidence="11" id="KW-1185">Reference proteome</keyword>
<feature type="transmembrane region" description="Helical" evidence="9">
    <location>
        <begin position="43"/>
        <end position="62"/>
    </location>
</feature>
<dbReference type="OrthoDB" id="445589at2"/>
<dbReference type="STRING" id="536979.SAMN04488055_1650"/>
<dbReference type="EMBL" id="FSRA01000001">
    <property type="protein sequence ID" value="SIN83043.1"/>
    <property type="molecule type" value="Genomic_DNA"/>
</dbReference>
<organism evidence="10 11">
    <name type="scientific">Chitinophaga niabensis</name>
    <dbReference type="NCBI Taxonomy" id="536979"/>
    <lineage>
        <taxon>Bacteria</taxon>
        <taxon>Pseudomonadati</taxon>
        <taxon>Bacteroidota</taxon>
        <taxon>Chitinophagia</taxon>
        <taxon>Chitinophagales</taxon>
        <taxon>Chitinophagaceae</taxon>
        <taxon>Chitinophaga</taxon>
    </lineage>
</organism>
<evidence type="ECO:0000256" key="3">
    <source>
        <dbReference type="ARBA" id="ARBA00022475"/>
    </source>
</evidence>
<dbReference type="GO" id="GO:0005886">
    <property type="term" value="C:plasma membrane"/>
    <property type="evidence" value="ECO:0007669"/>
    <property type="project" value="UniProtKB-SubCell"/>
</dbReference>